<dbReference type="InterPro" id="IPR054241">
    <property type="entry name" value="DUF6968"/>
</dbReference>
<gene>
    <name evidence="2" type="ORF">ACFYV7_24435</name>
</gene>
<dbReference type="RefSeq" id="WP_387720836.1">
    <property type="nucleotide sequence ID" value="NZ_JBIAPI010000006.1"/>
</dbReference>
<accession>A0ABW6QXH6</accession>
<reference evidence="2 3" key="1">
    <citation type="submission" date="2024-10" db="EMBL/GenBank/DDBJ databases">
        <title>The Natural Products Discovery Center: Release of the First 8490 Sequenced Strains for Exploring Actinobacteria Biosynthetic Diversity.</title>
        <authorList>
            <person name="Kalkreuter E."/>
            <person name="Kautsar S.A."/>
            <person name="Yang D."/>
            <person name="Bader C.D."/>
            <person name="Teijaro C.N."/>
            <person name="Fluegel L."/>
            <person name="Davis C.M."/>
            <person name="Simpson J.R."/>
            <person name="Lauterbach L."/>
            <person name="Steele A.D."/>
            <person name="Gui C."/>
            <person name="Meng S."/>
            <person name="Li G."/>
            <person name="Viehrig K."/>
            <person name="Ye F."/>
            <person name="Su P."/>
            <person name="Kiefer A.F."/>
            <person name="Nichols A."/>
            <person name="Cepeda A.J."/>
            <person name="Yan W."/>
            <person name="Fan B."/>
            <person name="Jiang Y."/>
            <person name="Adhikari A."/>
            <person name="Zheng C.-J."/>
            <person name="Schuster L."/>
            <person name="Cowan T.M."/>
            <person name="Smanski M.J."/>
            <person name="Chevrette M.G."/>
            <person name="De Carvalho L.P.S."/>
            <person name="Shen B."/>
        </authorList>
    </citation>
    <scope>NUCLEOTIDE SEQUENCE [LARGE SCALE GENOMIC DNA]</scope>
    <source>
        <strain evidence="2 3">NPDC003040</strain>
    </source>
</reference>
<feature type="domain" description="DUF6968" evidence="1">
    <location>
        <begin position="12"/>
        <end position="93"/>
    </location>
</feature>
<dbReference type="Pfam" id="PF22302">
    <property type="entry name" value="DUF6968"/>
    <property type="match status" value="1"/>
</dbReference>
<sequence>MPTDKLGEPIASRELRKGDQLIIVTFDKPEQSADGDYSCAVRIEGMDPKPRTTSIFGVDSVHALSEALTFAGRLLEADDTVTWNGERDLGFPRSGR</sequence>
<dbReference type="EMBL" id="JBIAPI010000006">
    <property type="protein sequence ID" value="MFF3225968.1"/>
    <property type="molecule type" value="Genomic_DNA"/>
</dbReference>
<keyword evidence="3" id="KW-1185">Reference proteome</keyword>
<organism evidence="2 3">
    <name type="scientific">Nocardia suismassiliense</name>
    <dbReference type="NCBI Taxonomy" id="2077092"/>
    <lineage>
        <taxon>Bacteria</taxon>
        <taxon>Bacillati</taxon>
        <taxon>Actinomycetota</taxon>
        <taxon>Actinomycetes</taxon>
        <taxon>Mycobacteriales</taxon>
        <taxon>Nocardiaceae</taxon>
        <taxon>Nocardia</taxon>
    </lineage>
</organism>
<name>A0ABW6QXH6_9NOCA</name>
<proteinExistence type="predicted"/>
<dbReference type="Proteomes" id="UP001601948">
    <property type="component" value="Unassembled WGS sequence"/>
</dbReference>
<evidence type="ECO:0000313" key="3">
    <source>
        <dbReference type="Proteomes" id="UP001601948"/>
    </source>
</evidence>
<protein>
    <submittedName>
        <fullName evidence="2">DUF6968 family protein</fullName>
    </submittedName>
</protein>
<comment type="caution">
    <text evidence="2">The sequence shown here is derived from an EMBL/GenBank/DDBJ whole genome shotgun (WGS) entry which is preliminary data.</text>
</comment>
<evidence type="ECO:0000259" key="1">
    <source>
        <dbReference type="Pfam" id="PF22302"/>
    </source>
</evidence>
<evidence type="ECO:0000313" key="2">
    <source>
        <dbReference type="EMBL" id="MFF3225968.1"/>
    </source>
</evidence>